<evidence type="ECO:0000256" key="1">
    <source>
        <dbReference type="ARBA" id="ARBA00005820"/>
    </source>
</evidence>
<keyword evidence="6" id="KW-0597">Phosphoprotein</keyword>
<dbReference type="SUPFAM" id="SSF46894">
    <property type="entry name" value="C-terminal effector domain of the bipartite response regulators"/>
    <property type="match status" value="1"/>
</dbReference>
<feature type="modified residue" description="4-aspartylphosphate" evidence="6">
    <location>
        <position position="54"/>
    </location>
</feature>
<dbReference type="Pfam" id="PF03704">
    <property type="entry name" value="BTAD"/>
    <property type="match status" value="1"/>
</dbReference>
<dbReference type="Gene3D" id="1.25.40.10">
    <property type="entry name" value="Tetratricopeptide repeat domain"/>
    <property type="match status" value="1"/>
</dbReference>
<evidence type="ECO:0000259" key="8">
    <source>
        <dbReference type="PROSITE" id="PS50110"/>
    </source>
</evidence>
<dbReference type="PANTHER" id="PTHR35807:SF2">
    <property type="entry name" value="TRANSCRIPTIONAL ACTIVATOR DOMAIN"/>
    <property type="match status" value="1"/>
</dbReference>
<dbReference type="InterPro" id="IPR011990">
    <property type="entry name" value="TPR-like_helical_dom_sf"/>
</dbReference>
<dbReference type="InterPro" id="IPR011006">
    <property type="entry name" value="CheY-like_superfamily"/>
</dbReference>
<protein>
    <submittedName>
        <fullName evidence="10">Response regulator</fullName>
    </submittedName>
</protein>
<dbReference type="Pfam" id="PF00486">
    <property type="entry name" value="Trans_reg_C"/>
    <property type="match status" value="1"/>
</dbReference>
<dbReference type="Pfam" id="PF00072">
    <property type="entry name" value="Response_reg"/>
    <property type="match status" value="1"/>
</dbReference>
<dbReference type="RefSeq" id="WP_155698902.1">
    <property type="nucleotide sequence ID" value="NZ_CP034235.1"/>
</dbReference>
<keyword evidence="5" id="KW-0804">Transcription</keyword>
<dbReference type="InterPro" id="IPR001867">
    <property type="entry name" value="OmpR/PhoB-type_DNA-bd"/>
</dbReference>
<dbReference type="AlphaFoldDB" id="A0A6B8RED3"/>
<evidence type="ECO:0000256" key="4">
    <source>
        <dbReference type="ARBA" id="ARBA00023125"/>
    </source>
</evidence>
<dbReference type="EMBL" id="CP034235">
    <property type="protein sequence ID" value="QGQ93905.1"/>
    <property type="molecule type" value="Genomic_DNA"/>
</dbReference>
<evidence type="ECO:0000256" key="6">
    <source>
        <dbReference type="PROSITE-ProRule" id="PRU00169"/>
    </source>
</evidence>
<dbReference type="InterPro" id="IPR016032">
    <property type="entry name" value="Sig_transdc_resp-reg_C-effctor"/>
</dbReference>
<dbReference type="InterPro" id="IPR001789">
    <property type="entry name" value="Sig_transdc_resp-reg_receiver"/>
</dbReference>
<evidence type="ECO:0000313" key="10">
    <source>
        <dbReference type="EMBL" id="QGQ93905.1"/>
    </source>
</evidence>
<evidence type="ECO:0000256" key="2">
    <source>
        <dbReference type="ARBA" id="ARBA00023012"/>
    </source>
</evidence>
<dbReference type="PROSITE" id="PS50110">
    <property type="entry name" value="RESPONSE_REGULATORY"/>
    <property type="match status" value="1"/>
</dbReference>
<dbReference type="SUPFAM" id="SSF52172">
    <property type="entry name" value="CheY-like"/>
    <property type="match status" value="1"/>
</dbReference>
<dbReference type="GO" id="GO:0000160">
    <property type="term" value="P:phosphorelay signal transduction system"/>
    <property type="evidence" value="ECO:0007669"/>
    <property type="project" value="UniProtKB-KW"/>
</dbReference>
<dbReference type="SMART" id="SM00448">
    <property type="entry name" value="REC"/>
    <property type="match status" value="1"/>
</dbReference>
<keyword evidence="11" id="KW-1185">Reference proteome</keyword>
<name>A0A6B8RED3_9BACL</name>
<keyword evidence="4 7" id="KW-0238">DNA-binding</keyword>
<evidence type="ECO:0000313" key="11">
    <source>
        <dbReference type="Proteomes" id="UP000426246"/>
    </source>
</evidence>
<evidence type="ECO:0000256" key="5">
    <source>
        <dbReference type="ARBA" id="ARBA00023163"/>
    </source>
</evidence>
<proteinExistence type="inferred from homology"/>
<dbReference type="InterPro" id="IPR005158">
    <property type="entry name" value="BTAD"/>
</dbReference>
<gene>
    <name evidence="10" type="ORF">EHS13_02765</name>
</gene>
<dbReference type="SUPFAM" id="SSF48452">
    <property type="entry name" value="TPR-like"/>
    <property type="match status" value="1"/>
</dbReference>
<feature type="DNA-binding region" description="OmpR/PhoB-type" evidence="7">
    <location>
        <begin position="146"/>
        <end position="246"/>
    </location>
</feature>
<dbReference type="KEGG" id="ppsc:EHS13_02765"/>
<dbReference type="SMART" id="SM00862">
    <property type="entry name" value="Trans_reg_C"/>
    <property type="match status" value="1"/>
</dbReference>
<dbReference type="SMART" id="SM01043">
    <property type="entry name" value="BTAD"/>
    <property type="match status" value="1"/>
</dbReference>
<feature type="domain" description="Response regulatory" evidence="8">
    <location>
        <begin position="3"/>
        <end position="117"/>
    </location>
</feature>
<dbReference type="GO" id="GO:0003677">
    <property type="term" value="F:DNA binding"/>
    <property type="evidence" value="ECO:0007669"/>
    <property type="project" value="UniProtKB-UniRule"/>
</dbReference>
<evidence type="ECO:0000259" key="9">
    <source>
        <dbReference type="PROSITE" id="PS51755"/>
    </source>
</evidence>
<dbReference type="PROSITE" id="PS51755">
    <property type="entry name" value="OMPR_PHOB"/>
    <property type="match status" value="1"/>
</dbReference>
<dbReference type="Proteomes" id="UP000426246">
    <property type="component" value="Chromosome"/>
</dbReference>
<feature type="domain" description="OmpR/PhoB-type" evidence="9">
    <location>
        <begin position="146"/>
        <end position="246"/>
    </location>
</feature>
<dbReference type="InterPro" id="IPR036388">
    <property type="entry name" value="WH-like_DNA-bd_sf"/>
</dbReference>
<dbReference type="OrthoDB" id="3190595at2"/>
<sequence>MLRVFLVDDEEPVLALMERLLATNVNIEIVGKFTRPEEAISRIQTEKVDVVFLDIQMPGMNGIEAAEFLMEVAPAIEIVFVTAYNQYAINAFELNAVDYLLKPPTAGRLKKTVDRLIRNWEGRNQGEQKMEAELAEADVLESNKKNSILGQGFYCFGHFEWIVDAQTGETVNWRRLKDRELMAYLVHRRNRFVSKATILEDLWPGANPEQATAFLHTCVYNIRKKMNSLGCKEKLAYKDNGYRLELLELWCDAEEFERVAGGMEVDAGSIGACETAASLYKDNYLEKEGYIWAYETEKALKDTYITLLTRMADYYSSIPNYDSAMNCLLNAHKRHPFHDQINDSILLGYARMGDRQSMILHYERFTRLMKEELGIEPMETTIHLYDRLYSSNAKDIS</sequence>
<evidence type="ECO:0000256" key="7">
    <source>
        <dbReference type="PROSITE-ProRule" id="PRU01091"/>
    </source>
</evidence>
<dbReference type="PANTHER" id="PTHR35807">
    <property type="entry name" value="TRANSCRIPTIONAL REGULATOR REDD-RELATED"/>
    <property type="match status" value="1"/>
</dbReference>
<dbReference type="GO" id="GO:0006355">
    <property type="term" value="P:regulation of DNA-templated transcription"/>
    <property type="evidence" value="ECO:0007669"/>
    <property type="project" value="InterPro"/>
</dbReference>
<keyword evidence="3" id="KW-0805">Transcription regulation</keyword>
<evidence type="ECO:0000256" key="3">
    <source>
        <dbReference type="ARBA" id="ARBA00023015"/>
    </source>
</evidence>
<comment type="similarity">
    <text evidence="1">Belongs to the AfsR/DnrI/RedD regulatory family.</text>
</comment>
<dbReference type="Gene3D" id="3.40.50.2300">
    <property type="match status" value="1"/>
</dbReference>
<organism evidence="10 11">
    <name type="scientific">Paenibacillus psychroresistens</name>
    <dbReference type="NCBI Taxonomy" id="1778678"/>
    <lineage>
        <taxon>Bacteria</taxon>
        <taxon>Bacillati</taxon>
        <taxon>Bacillota</taxon>
        <taxon>Bacilli</taxon>
        <taxon>Bacillales</taxon>
        <taxon>Paenibacillaceae</taxon>
        <taxon>Paenibacillus</taxon>
    </lineage>
</organism>
<reference evidence="11" key="1">
    <citation type="submission" date="2018-11" db="EMBL/GenBank/DDBJ databases">
        <title>Complete genome sequence of Paenibacillus sp. ML311-T8.</title>
        <authorList>
            <person name="Nam Y.-D."/>
            <person name="Kang J."/>
            <person name="Chung W.-H."/>
            <person name="Park Y.S."/>
        </authorList>
    </citation>
    <scope>NUCLEOTIDE SEQUENCE [LARGE SCALE GENOMIC DNA]</scope>
    <source>
        <strain evidence="11">ML311-T8</strain>
    </source>
</reference>
<keyword evidence="2" id="KW-0902">Two-component regulatory system</keyword>
<accession>A0A6B8RED3</accession>
<dbReference type="InterPro" id="IPR051677">
    <property type="entry name" value="AfsR-DnrI-RedD_regulator"/>
</dbReference>
<dbReference type="Gene3D" id="1.10.10.10">
    <property type="entry name" value="Winged helix-like DNA-binding domain superfamily/Winged helix DNA-binding domain"/>
    <property type="match status" value="1"/>
</dbReference>